<dbReference type="InterPro" id="IPR020103">
    <property type="entry name" value="PsdUridine_synth_cat_dom_sf"/>
</dbReference>
<dbReference type="AlphaFoldDB" id="A0AAE1C989"/>
<dbReference type="PANTHER" id="PTHR11142:SF5">
    <property type="entry name" value="TRNA PSEUDOURIDINE(38_39) SYNTHASE"/>
    <property type="match status" value="1"/>
</dbReference>
<dbReference type="GO" id="GO:0005634">
    <property type="term" value="C:nucleus"/>
    <property type="evidence" value="ECO:0007669"/>
    <property type="project" value="TreeGrafter"/>
</dbReference>
<sequence length="589" mass="66402">MAPPPVDYSRFTKDGLIKRIKYLEDQVEKQKQLATTAAAPAADPSNNDDTAAAAPHESAKSNCTALASAGRKRKRKPLDPTRYSTRLIALKLAYLGKEYNGFEYQTTASQPSIEEELWKALVKSCLISPDSPDEVDFSPYEYSKCGRTDKGVSAFGQVIGIRVRSNKPLPKEDHELDQDQEDSSEQEPAAKHAEHGTSDPKPKPAKEWDPISDEIPYARVLNRLLPRDIRILAWAPTLPENFSARFSCRERQYRYFFTQPAFAPLPHALEGPSPKGASSKLQKGGWLDIDAMRQAAKLFEGAHDFRNFAKIDPAKQITNFMRRVFEADIHEVEDVDSALPFLDRPEFKPAGVPAGVRPKVYYFHVRGSAFLWHQIRHMVSILFLVGQGLEAPSVVSDLLNATKHPRRPNYLMADEVPLVLWDCIFPDLTKEVPGTNAHLPETEVNFNMQDGMDWVWLGEDNPINLHGSSGLVDQMWENWREKKMDELLANRLLECMATKPNMARHVDSRRMTQTKSQKVFEGGNTGRYAGNYLPVMKRNVQASVDEMNDKWAQAKGFASAAELARTKNWRTVIKEAKLGTPPSDKDEVE</sequence>
<dbReference type="Gene3D" id="3.30.70.660">
    <property type="entry name" value="Pseudouridine synthase I, catalytic domain, C-terminal subdomain"/>
    <property type="match status" value="1"/>
</dbReference>
<dbReference type="Pfam" id="PF01416">
    <property type="entry name" value="PseudoU_synth_1"/>
    <property type="match status" value="1"/>
</dbReference>
<dbReference type="HAMAP" id="MF_00171">
    <property type="entry name" value="TruA"/>
    <property type="match status" value="1"/>
</dbReference>
<keyword evidence="3" id="KW-0413">Isomerase</keyword>
<name>A0AAE1C989_9PEZI</name>
<dbReference type="CDD" id="cd02569">
    <property type="entry name" value="PseudoU_synth_ScPus3"/>
    <property type="match status" value="1"/>
</dbReference>
<dbReference type="SUPFAM" id="SSF55120">
    <property type="entry name" value="Pseudouridine synthase"/>
    <property type="match status" value="1"/>
</dbReference>
<dbReference type="EMBL" id="JAULSO010000004">
    <property type="protein sequence ID" value="KAK3683814.1"/>
    <property type="molecule type" value="Genomic_DNA"/>
</dbReference>
<dbReference type="GO" id="GO:0009982">
    <property type="term" value="F:pseudouridine synthase activity"/>
    <property type="evidence" value="ECO:0007669"/>
    <property type="project" value="InterPro"/>
</dbReference>
<evidence type="ECO:0000313" key="6">
    <source>
        <dbReference type="EMBL" id="KAK3683814.1"/>
    </source>
</evidence>
<evidence type="ECO:0000256" key="4">
    <source>
        <dbReference type="SAM" id="MobiDB-lite"/>
    </source>
</evidence>
<gene>
    <name evidence="6" type="ORF">B0T22DRAFT_384446</name>
</gene>
<evidence type="ECO:0000313" key="7">
    <source>
        <dbReference type="Proteomes" id="UP001270362"/>
    </source>
</evidence>
<dbReference type="PANTHER" id="PTHR11142">
    <property type="entry name" value="PSEUDOURIDYLATE SYNTHASE"/>
    <property type="match status" value="1"/>
</dbReference>
<comment type="similarity">
    <text evidence="1">Belongs to the tRNA pseudouridine synthase TruA family.</text>
</comment>
<keyword evidence="7" id="KW-1185">Reference proteome</keyword>
<reference evidence="6" key="1">
    <citation type="journal article" date="2023" name="Mol. Phylogenet. Evol.">
        <title>Genome-scale phylogeny and comparative genomics of the fungal order Sordariales.</title>
        <authorList>
            <person name="Hensen N."/>
            <person name="Bonometti L."/>
            <person name="Westerberg I."/>
            <person name="Brannstrom I.O."/>
            <person name="Guillou S."/>
            <person name="Cros-Aarteil S."/>
            <person name="Calhoun S."/>
            <person name="Haridas S."/>
            <person name="Kuo A."/>
            <person name="Mondo S."/>
            <person name="Pangilinan J."/>
            <person name="Riley R."/>
            <person name="LaButti K."/>
            <person name="Andreopoulos B."/>
            <person name="Lipzen A."/>
            <person name="Chen C."/>
            <person name="Yan M."/>
            <person name="Daum C."/>
            <person name="Ng V."/>
            <person name="Clum A."/>
            <person name="Steindorff A."/>
            <person name="Ohm R.A."/>
            <person name="Martin F."/>
            <person name="Silar P."/>
            <person name="Natvig D.O."/>
            <person name="Lalanne C."/>
            <person name="Gautier V."/>
            <person name="Ament-Velasquez S.L."/>
            <person name="Kruys A."/>
            <person name="Hutchinson M.I."/>
            <person name="Powell A.J."/>
            <person name="Barry K."/>
            <person name="Miller A.N."/>
            <person name="Grigoriev I.V."/>
            <person name="Debuchy R."/>
            <person name="Gladieux P."/>
            <person name="Hiltunen Thoren M."/>
            <person name="Johannesson H."/>
        </authorList>
    </citation>
    <scope>NUCLEOTIDE SEQUENCE</scope>
    <source>
        <strain evidence="6">CBS 314.62</strain>
    </source>
</reference>
<organism evidence="6 7">
    <name type="scientific">Podospora appendiculata</name>
    <dbReference type="NCBI Taxonomy" id="314037"/>
    <lineage>
        <taxon>Eukaryota</taxon>
        <taxon>Fungi</taxon>
        <taxon>Dikarya</taxon>
        <taxon>Ascomycota</taxon>
        <taxon>Pezizomycotina</taxon>
        <taxon>Sordariomycetes</taxon>
        <taxon>Sordariomycetidae</taxon>
        <taxon>Sordariales</taxon>
        <taxon>Podosporaceae</taxon>
        <taxon>Podospora</taxon>
    </lineage>
</organism>
<reference evidence="6" key="2">
    <citation type="submission" date="2023-06" db="EMBL/GenBank/DDBJ databases">
        <authorList>
            <consortium name="Lawrence Berkeley National Laboratory"/>
            <person name="Haridas S."/>
            <person name="Hensen N."/>
            <person name="Bonometti L."/>
            <person name="Westerberg I."/>
            <person name="Brannstrom I.O."/>
            <person name="Guillou S."/>
            <person name="Cros-Aarteil S."/>
            <person name="Calhoun S."/>
            <person name="Kuo A."/>
            <person name="Mondo S."/>
            <person name="Pangilinan J."/>
            <person name="Riley R."/>
            <person name="Labutti K."/>
            <person name="Andreopoulos B."/>
            <person name="Lipzen A."/>
            <person name="Chen C."/>
            <person name="Yanf M."/>
            <person name="Daum C."/>
            <person name="Ng V."/>
            <person name="Clum A."/>
            <person name="Steindorff A."/>
            <person name="Ohm R."/>
            <person name="Martin F."/>
            <person name="Silar P."/>
            <person name="Natvig D."/>
            <person name="Lalanne C."/>
            <person name="Gautier V."/>
            <person name="Ament-Velasquez S.L."/>
            <person name="Kruys A."/>
            <person name="Hutchinson M.I."/>
            <person name="Powell A.J."/>
            <person name="Barry K."/>
            <person name="Miller A.N."/>
            <person name="Grigoriev I.V."/>
            <person name="Debuchy R."/>
            <person name="Gladieux P."/>
            <person name="Thoren M.H."/>
            <person name="Johannesson H."/>
        </authorList>
    </citation>
    <scope>NUCLEOTIDE SEQUENCE</scope>
    <source>
        <strain evidence="6">CBS 314.62</strain>
    </source>
</reference>
<feature type="region of interest" description="Disordered" evidence="4">
    <location>
        <begin position="31"/>
        <end position="80"/>
    </location>
</feature>
<evidence type="ECO:0000259" key="5">
    <source>
        <dbReference type="Pfam" id="PF01416"/>
    </source>
</evidence>
<dbReference type="InterPro" id="IPR020095">
    <property type="entry name" value="PsdUridine_synth_TruA_C"/>
</dbReference>
<proteinExistence type="inferred from homology"/>
<dbReference type="GO" id="GO:1990481">
    <property type="term" value="P:mRNA pseudouridine synthesis"/>
    <property type="evidence" value="ECO:0007669"/>
    <property type="project" value="TreeGrafter"/>
</dbReference>
<keyword evidence="2" id="KW-0819">tRNA processing</keyword>
<feature type="compositionally biased region" description="Low complexity" evidence="4">
    <location>
        <begin position="34"/>
        <end position="55"/>
    </location>
</feature>
<dbReference type="GO" id="GO:0031119">
    <property type="term" value="P:tRNA pseudouridine synthesis"/>
    <property type="evidence" value="ECO:0007669"/>
    <property type="project" value="TreeGrafter"/>
</dbReference>
<dbReference type="Gene3D" id="3.30.70.580">
    <property type="entry name" value="Pseudouridine synthase I, catalytic domain, N-terminal subdomain"/>
    <property type="match status" value="1"/>
</dbReference>
<feature type="compositionally biased region" description="Acidic residues" evidence="4">
    <location>
        <begin position="175"/>
        <end position="185"/>
    </location>
</feature>
<protein>
    <submittedName>
        <fullName evidence="6">Pseudouridine synthase</fullName>
    </submittedName>
</protein>
<feature type="region of interest" description="Disordered" evidence="4">
    <location>
        <begin position="166"/>
        <end position="209"/>
    </location>
</feature>
<dbReference type="InterPro" id="IPR041707">
    <property type="entry name" value="Pus3-like"/>
</dbReference>
<dbReference type="InterPro" id="IPR020094">
    <property type="entry name" value="TruA/RsuA/RluB/E/F_N"/>
</dbReference>
<accession>A0AAE1C989</accession>
<comment type="caution">
    <text evidence="6">The sequence shown here is derived from an EMBL/GenBank/DDBJ whole genome shotgun (WGS) entry which is preliminary data.</text>
</comment>
<evidence type="ECO:0000256" key="2">
    <source>
        <dbReference type="ARBA" id="ARBA00022694"/>
    </source>
</evidence>
<evidence type="ECO:0000256" key="1">
    <source>
        <dbReference type="ARBA" id="ARBA00009375"/>
    </source>
</evidence>
<dbReference type="NCBIfam" id="TIGR00071">
    <property type="entry name" value="hisT_truA"/>
    <property type="match status" value="1"/>
</dbReference>
<dbReference type="Proteomes" id="UP001270362">
    <property type="component" value="Unassembled WGS sequence"/>
</dbReference>
<feature type="domain" description="Pseudouridine synthase I TruA alpha/beta" evidence="5">
    <location>
        <begin position="295"/>
        <end position="426"/>
    </location>
</feature>
<dbReference type="InterPro" id="IPR001406">
    <property type="entry name" value="PsdUridine_synth_TruA"/>
</dbReference>
<dbReference type="GO" id="GO:0003723">
    <property type="term" value="F:RNA binding"/>
    <property type="evidence" value="ECO:0007669"/>
    <property type="project" value="InterPro"/>
</dbReference>
<feature type="compositionally biased region" description="Basic and acidic residues" evidence="4">
    <location>
        <begin position="188"/>
        <end position="209"/>
    </location>
</feature>
<evidence type="ECO:0000256" key="3">
    <source>
        <dbReference type="ARBA" id="ARBA00023235"/>
    </source>
</evidence>
<dbReference type="InterPro" id="IPR020097">
    <property type="entry name" value="PsdUridine_synth_TruA_a/b_dom"/>
</dbReference>
<dbReference type="GO" id="GO:0005737">
    <property type="term" value="C:cytoplasm"/>
    <property type="evidence" value="ECO:0007669"/>
    <property type="project" value="TreeGrafter"/>
</dbReference>